<keyword evidence="2" id="KW-0963">Cytoplasm</keyword>
<feature type="domain" description="WH1" evidence="8">
    <location>
        <begin position="1"/>
        <end position="110"/>
    </location>
</feature>
<evidence type="ECO:0000313" key="9">
    <source>
        <dbReference type="EMBL" id="KAF6035382.1"/>
    </source>
</evidence>
<keyword evidence="10" id="KW-1185">Reference proteome</keyword>
<feature type="region of interest" description="Disordered" evidence="7">
    <location>
        <begin position="269"/>
        <end position="319"/>
    </location>
</feature>
<dbReference type="CDD" id="cd01206">
    <property type="entry name" value="EVH1_Homer_Vesl"/>
    <property type="match status" value="1"/>
</dbReference>
<evidence type="ECO:0000256" key="4">
    <source>
        <dbReference type="ARBA" id="ARBA00023054"/>
    </source>
</evidence>
<dbReference type="Gene3D" id="2.30.29.30">
    <property type="entry name" value="Pleckstrin-homology domain (PH domain)/Phosphotyrosine-binding domain (PTB)"/>
    <property type="match status" value="1"/>
</dbReference>
<evidence type="ECO:0000256" key="7">
    <source>
        <dbReference type="SAM" id="MobiDB-lite"/>
    </source>
</evidence>
<dbReference type="GO" id="GO:0014069">
    <property type="term" value="C:postsynaptic density"/>
    <property type="evidence" value="ECO:0007669"/>
    <property type="project" value="UniProtKB-SubCell"/>
</dbReference>
<evidence type="ECO:0000313" key="10">
    <source>
        <dbReference type="Proteomes" id="UP000593567"/>
    </source>
</evidence>
<feature type="compositionally biased region" description="Basic and acidic residues" evidence="7">
    <location>
        <begin position="269"/>
        <end position="283"/>
    </location>
</feature>
<keyword evidence="4" id="KW-0175">Coiled coil</keyword>
<dbReference type="SMART" id="SM00461">
    <property type="entry name" value="WH1"/>
    <property type="match status" value="1"/>
</dbReference>
<dbReference type="InterPro" id="IPR044100">
    <property type="entry name" value="Homer_EVH1"/>
</dbReference>
<evidence type="ECO:0000259" key="8">
    <source>
        <dbReference type="PROSITE" id="PS50229"/>
    </source>
</evidence>
<dbReference type="PROSITE" id="PS50229">
    <property type="entry name" value="WH1"/>
    <property type="match status" value="1"/>
</dbReference>
<accession>A0A7J7K9Q5</accession>
<evidence type="ECO:0000256" key="6">
    <source>
        <dbReference type="ARBA" id="ARBA00034105"/>
    </source>
</evidence>
<dbReference type="SUPFAM" id="SSF50729">
    <property type="entry name" value="PH domain-like"/>
    <property type="match status" value="1"/>
</dbReference>
<comment type="similarity">
    <text evidence="5">Belongs to the Homer family.</text>
</comment>
<dbReference type="AlphaFoldDB" id="A0A7J7K9Q5"/>
<name>A0A7J7K9Q5_BUGNE</name>
<dbReference type="InterPro" id="IPR011993">
    <property type="entry name" value="PH-like_dom_sf"/>
</dbReference>
<reference evidence="9" key="1">
    <citation type="submission" date="2020-06" db="EMBL/GenBank/DDBJ databases">
        <title>Draft genome of Bugula neritina, a colonial animal packing powerful symbionts and potential medicines.</title>
        <authorList>
            <person name="Rayko M."/>
        </authorList>
    </citation>
    <scope>NUCLEOTIDE SEQUENCE [LARGE SCALE GENOMIC DNA]</scope>
    <source>
        <strain evidence="9">Kwan_BN1</strain>
    </source>
</reference>
<evidence type="ECO:0000256" key="3">
    <source>
        <dbReference type="ARBA" id="ARBA00023018"/>
    </source>
</evidence>
<comment type="subcellular location">
    <subcellularLocation>
        <location evidence="1">Cytoplasm</location>
    </subcellularLocation>
    <subcellularLocation>
        <location evidence="6">Postsynaptic density</location>
    </subcellularLocation>
</comment>
<keyword evidence="3" id="KW-0770">Synapse</keyword>
<dbReference type="PANTHER" id="PTHR10918">
    <property type="entry name" value="HOMER"/>
    <property type="match status" value="1"/>
</dbReference>
<gene>
    <name evidence="9" type="ORF">EB796_006320</name>
</gene>
<dbReference type="OrthoDB" id="9983798at2759"/>
<comment type="caution">
    <text evidence="9">The sequence shown here is derived from an EMBL/GenBank/DDBJ whole genome shotgun (WGS) entry which is preliminary data.</text>
</comment>
<organism evidence="9 10">
    <name type="scientific">Bugula neritina</name>
    <name type="common">Brown bryozoan</name>
    <name type="synonym">Sertularia neritina</name>
    <dbReference type="NCBI Taxonomy" id="10212"/>
    <lineage>
        <taxon>Eukaryota</taxon>
        <taxon>Metazoa</taxon>
        <taxon>Spiralia</taxon>
        <taxon>Lophotrochozoa</taxon>
        <taxon>Bryozoa</taxon>
        <taxon>Gymnolaemata</taxon>
        <taxon>Cheilostomatida</taxon>
        <taxon>Flustrina</taxon>
        <taxon>Buguloidea</taxon>
        <taxon>Bugulidae</taxon>
        <taxon>Bugula</taxon>
    </lineage>
</organism>
<protein>
    <submittedName>
        <fullName evidence="9">HOMER2</fullName>
    </submittedName>
</protein>
<dbReference type="InterPro" id="IPR045027">
    <property type="entry name" value="Homer"/>
</dbReference>
<dbReference type="Proteomes" id="UP000593567">
    <property type="component" value="Unassembled WGS sequence"/>
</dbReference>
<dbReference type="GO" id="GO:0007216">
    <property type="term" value="P:G protein-coupled glutamate receptor signaling pathway"/>
    <property type="evidence" value="ECO:0007669"/>
    <property type="project" value="InterPro"/>
</dbReference>
<evidence type="ECO:0000256" key="1">
    <source>
        <dbReference type="ARBA" id="ARBA00004496"/>
    </source>
</evidence>
<dbReference type="GO" id="GO:0035256">
    <property type="term" value="F:G protein-coupled glutamate receptor binding"/>
    <property type="evidence" value="ECO:0007669"/>
    <property type="project" value="InterPro"/>
</dbReference>
<evidence type="ECO:0000256" key="2">
    <source>
        <dbReference type="ARBA" id="ARBA00022490"/>
    </source>
</evidence>
<dbReference type="InterPro" id="IPR000697">
    <property type="entry name" value="WH1/EVH1_dom"/>
</dbReference>
<evidence type="ECO:0000256" key="5">
    <source>
        <dbReference type="ARBA" id="ARBA00023606"/>
    </source>
</evidence>
<dbReference type="FunFam" id="2.30.29.30:FF:000014">
    <property type="entry name" value="Homer homolog 1 (Drosophila)"/>
    <property type="match status" value="1"/>
</dbReference>
<dbReference type="Pfam" id="PF00568">
    <property type="entry name" value="WH1"/>
    <property type="match status" value="1"/>
</dbReference>
<feature type="region of interest" description="Disordered" evidence="7">
    <location>
        <begin position="112"/>
        <end position="139"/>
    </location>
</feature>
<dbReference type="EMBL" id="VXIV02000885">
    <property type="protein sequence ID" value="KAF6035382.1"/>
    <property type="molecule type" value="Genomic_DNA"/>
</dbReference>
<sequence>MGEQPIFTTKAHVFHIDPATKKNWLPSSQGSVNVSFYYDSNRSTYRIISVDGSKAIINSTLVQNMTFTKTSQKFGQWSDARANTVYGLGFATEMDLNKFYDKFNEVRELTKQQLAPPSHINGSGGGGDATDSKPSMQPNAAAVQNSEYMTPMIDRRPGGPGALPDSTEQLKYENNRLKVALAQSSQNAKKWEVELQTLKNNNARLTTALQESNVNVDEWKRQLASYKEENATLKKMVIEHEQSQPNQQQQLKSVEAELAGMVDKLSVSETEKRNLKSELESSRSRASQSLQRDQAEMESKMAAMAGELEQLRNSQTAEKSELIGLHDRLSRNVSELVSAQNQLAKFLNS</sequence>
<proteinExistence type="inferred from homology"/>
<dbReference type="GO" id="GO:0005737">
    <property type="term" value="C:cytoplasm"/>
    <property type="evidence" value="ECO:0007669"/>
    <property type="project" value="UniProtKB-SubCell"/>
</dbReference>